<accession>A0A2Z6P1T6</accession>
<dbReference type="Pfam" id="PF23270">
    <property type="entry name" value="HAD_RAM2_N"/>
    <property type="match status" value="1"/>
</dbReference>
<dbReference type="Pfam" id="PF01553">
    <property type="entry name" value="Acyltransferase"/>
    <property type="match status" value="1"/>
</dbReference>
<proteinExistence type="inferred from homology"/>
<keyword evidence="5" id="KW-1133">Transmembrane helix</keyword>
<organism evidence="9 10">
    <name type="scientific">Trifolium subterraneum</name>
    <name type="common">Subterranean clover</name>
    <dbReference type="NCBI Taxonomy" id="3900"/>
    <lineage>
        <taxon>Eukaryota</taxon>
        <taxon>Viridiplantae</taxon>
        <taxon>Streptophyta</taxon>
        <taxon>Embryophyta</taxon>
        <taxon>Tracheophyta</taxon>
        <taxon>Spermatophyta</taxon>
        <taxon>Magnoliopsida</taxon>
        <taxon>eudicotyledons</taxon>
        <taxon>Gunneridae</taxon>
        <taxon>Pentapetalae</taxon>
        <taxon>rosids</taxon>
        <taxon>fabids</taxon>
        <taxon>Fabales</taxon>
        <taxon>Fabaceae</taxon>
        <taxon>Papilionoideae</taxon>
        <taxon>50 kb inversion clade</taxon>
        <taxon>NPAAA clade</taxon>
        <taxon>Hologalegina</taxon>
        <taxon>IRL clade</taxon>
        <taxon>Trifolieae</taxon>
        <taxon>Trifolium</taxon>
    </lineage>
</organism>
<evidence type="ECO:0000256" key="3">
    <source>
        <dbReference type="ARBA" id="ARBA00022679"/>
    </source>
</evidence>
<dbReference type="SUPFAM" id="SSF69593">
    <property type="entry name" value="Glycerol-3-phosphate (1)-acyltransferase"/>
    <property type="match status" value="1"/>
</dbReference>
<name>A0A2Z6P1T6_TRISU</name>
<keyword evidence="4" id="KW-0812">Transmembrane</keyword>
<protein>
    <recommendedName>
        <fullName evidence="8">Phospholipid/glycerol acyltransferase domain-containing protein</fullName>
    </recommendedName>
</protein>
<evidence type="ECO:0000256" key="7">
    <source>
        <dbReference type="ARBA" id="ARBA00023315"/>
    </source>
</evidence>
<dbReference type="PANTHER" id="PTHR15486:SF62">
    <property type="entry name" value="GLYCEROL-3-PHOSPHATE ACYLTRANSFERASE 2-RELATED"/>
    <property type="match status" value="1"/>
</dbReference>
<reference evidence="10" key="1">
    <citation type="journal article" date="2017" name="Front. Plant Sci.">
        <title>Climate Clever Clovers: New Paradigm to Reduce the Environmental Footprint of Ruminants by Breeding Low Methanogenic Forages Utilizing Haplotype Variation.</title>
        <authorList>
            <person name="Kaur P."/>
            <person name="Appels R."/>
            <person name="Bayer P.E."/>
            <person name="Keeble-Gagnere G."/>
            <person name="Wang J."/>
            <person name="Hirakawa H."/>
            <person name="Shirasawa K."/>
            <person name="Vercoe P."/>
            <person name="Stefanova K."/>
            <person name="Durmic Z."/>
            <person name="Nichols P."/>
            <person name="Revell C."/>
            <person name="Isobe S.N."/>
            <person name="Edwards D."/>
            <person name="Erskine W."/>
        </authorList>
    </citation>
    <scope>NUCLEOTIDE SEQUENCE [LARGE SCALE GENOMIC DNA]</scope>
    <source>
        <strain evidence="10">cv. Daliak</strain>
    </source>
</reference>
<dbReference type="CDD" id="cd06551">
    <property type="entry name" value="LPLAT"/>
    <property type="match status" value="1"/>
</dbReference>
<evidence type="ECO:0000256" key="6">
    <source>
        <dbReference type="ARBA" id="ARBA00023136"/>
    </source>
</evidence>
<feature type="domain" description="Phospholipid/glycerol acyltransferase" evidence="8">
    <location>
        <begin position="211"/>
        <end position="312"/>
    </location>
</feature>
<evidence type="ECO:0000259" key="8">
    <source>
        <dbReference type="SMART" id="SM00563"/>
    </source>
</evidence>
<dbReference type="GO" id="GO:0016020">
    <property type="term" value="C:membrane"/>
    <property type="evidence" value="ECO:0007669"/>
    <property type="project" value="UniProtKB-SubCell"/>
</dbReference>
<evidence type="ECO:0000256" key="4">
    <source>
        <dbReference type="ARBA" id="ARBA00022692"/>
    </source>
</evidence>
<dbReference type="Proteomes" id="UP000242715">
    <property type="component" value="Unassembled WGS sequence"/>
</dbReference>
<dbReference type="GO" id="GO:0090447">
    <property type="term" value="F:glycerol-3-phosphate 2-O-acyltransferase activity"/>
    <property type="evidence" value="ECO:0007669"/>
    <property type="project" value="TreeGrafter"/>
</dbReference>
<evidence type="ECO:0000256" key="2">
    <source>
        <dbReference type="ARBA" id="ARBA00007937"/>
    </source>
</evidence>
<keyword evidence="10" id="KW-1185">Reference proteome</keyword>
<dbReference type="EMBL" id="DF973629">
    <property type="protein sequence ID" value="GAU36407.1"/>
    <property type="molecule type" value="Genomic_DNA"/>
</dbReference>
<dbReference type="GO" id="GO:0016791">
    <property type="term" value="F:phosphatase activity"/>
    <property type="evidence" value="ECO:0007669"/>
    <property type="project" value="TreeGrafter"/>
</dbReference>
<gene>
    <name evidence="9" type="ORF">TSUD_38750</name>
</gene>
<keyword evidence="6" id="KW-0472">Membrane</keyword>
<sequence length="410" mass="46444">MPKFFLEDVGSEIFEVIKKGGKKMGVSNLPRVMVESFLREYLEIDFVAGKELKIFNGYYIGLMDETKNVHALKQVQEGKGSSDMIGITRFNHILDHEIFSSCKEVYVVSQGDKRSWKNLATEKYPKPLIFHDGRLALKPTPAESLAMLMWLPYGLILSIIRIILAISLPFKIATPILIFTGIRLTSSIPENSHSNKQNRADANDHSHDHGHLYVCNHRTLLDPLYISFTLQKNLIAVTYSLSRMSEILAPIKTVRLTRNRDNDSNMMMRLLQQGDLVVCPEGTTCREKYLLRFSPLFSEMCDEITPVALDSHVSMFHGTTASGLKCLDPVFFLINPSPVYTVRLLNQVCPKQYSSENVGDCRYHVANHVQEEIGNALGFECTKLTRKDKYMILAGNEGVVKESKSFTNQQ</sequence>
<keyword evidence="3" id="KW-0808">Transferase</keyword>
<dbReference type="GO" id="GO:0010143">
    <property type="term" value="P:cutin biosynthetic process"/>
    <property type="evidence" value="ECO:0007669"/>
    <property type="project" value="TreeGrafter"/>
</dbReference>
<dbReference type="AlphaFoldDB" id="A0A2Z6P1T6"/>
<comment type="similarity">
    <text evidence="2">Belongs to the GPAT/DAPAT family.</text>
</comment>
<dbReference type="SMART" id="SM00563">
    <property type="entry name" value="PlsC"/>
    <property type="match status" value="1"/>
</dbReference>
<keyword evidence="7" id="KW-0012">Acyltransferase</keyword>
<comment type="subcellular location">
    <subcellularLocation>
        <location evidence="1">Membrane</location>
        <topology evidence="1">Multi-pass membrane protein</topology>
    </subcellularLocation>
</comment>
<dbReference type="PANTHER" id="PTHR15486">
    <property type="entry name" value="ANCIENT UBIQUITOUS PROTEIN"/>
    <property type="match status" value="1"/>
</dbReference>
<dbReference type="InterPro" id="IPR002123">
    <property type="entry name" value="Plipid/glycerol_acylTrfase"/>
</dbReference>
<evidence type="ECO:0000256" key="5">
    <source>
        <dbReference type="ARBA" id="ARBA00022989"/>
    </source>
</evidence>
<evidence type="ECO:0000256" key="1">
    <source>
        <dbReference type="ARBA" id="ARBA00004141"/>
    </source>
</evidence>
<dbReference type="OrthoDB" id="1854593at2759"/>
<evidence type="ECO:0000313" key="9">
    <source>
        <dbReference type="EMBL" id="GAU36407.1"/>
    </source>
</evidence>
<evidence type="ECO:0000313" key="10">
    <source>
        <dbReference type="Proteomes" id="UP000242715"/>
    </source>
</evidence>
<dbReference type="InterPro" id="IPR056462">
    <property type="entry name" value="HAD_RAM2/GPAT1-8"/>
</dbReference>